<evidence type="ECO:0000256" key="10">
    <source>
        <dbReference type="RuleBase" id="RU361154"/>
    </source>
</evidence>
<dbReference type="eggNOG" id="COG3250">
    <property type="taxonomic scope" value="Bacteria"/>
</dbReference>
<dbReference type="InterPro" id="IPR006104">
    <property type="entry name" value="Glyco_hydro_2_N"/>
</dbReference>
<evidence type="ECO:0000256" key="6">
    <source>
        <dbReference type="ARBA" id="ARBA00022801"/>
    </source>
</evidence>
<dbReference type="PANTHER" id="PTHR46323">
    <property type="entry name" value="BETA-GALACTOSIDASE"/>
    <property type="match status" value="1"/>
</dbReference>
<keyword evidence="6 10" id="KW-0378">Hydrolase</keyword>
<dbReference type="GO" id="GO:0004565">
    <property type="term" value="F:beta-galactosidase activity"/>
    <property type="evidence" value="ECO:0007669"/>
    <property type="project" value="UniProtKB-EC"/>
</dbReference>
<dbReference type="Pfam" id="PF02837">
    <property type="entry name" value="Glyco_hydro_2_N"/>
    <property type="match status" value="1"/>
</dbReference>
<dbReference type="SMART" id="SM01038">
    <property type="entry name" value="Bgal_small_N"/>
    <property type="match status" value="1"/>
</dbReference>
<sequence length="1082" mass="123328">MKIYTLLFGLLLPIQPSAQTVHDWENHHVLQINREPARAAFTPFHAQKGDCSICLDGTWRFRWTPVPDERIVEFYQTDFNDKDWVGFPVPANWEVNGYGTPIYVSAGYPFKIDPPRVMGEPKVGYTTYKERNPVGQYRRSFQLPAGWEARGQTFLRFEGVMSAFYVWINGKRVGYSQGSMEPSEFNITNYLHAGENQIALEVYRYSDGSYLEDQDFWRFGGIHRSIHLLHTPDIRIRDYAVRTLPVSTDYQDFILQIDPQFSVYRGMTGKGTTLQGVLKDASGREIATLKGDVEDILDLEHKAGRMNEWYPQRGPRKLGRMSATIKSPKRWTAETPYLYKLHLTLLTAEGEVIEQVEQSVGFRSVEIRNGQLLVNGAPVRFRGVNRHEHDPRTARVMSEERMLQDILLMKQANINAVRTSHYPNVSRWYELCDSLGLYVMDEADIEEHGLRGTLASTPDWHAAFLDRAVRMAERDKNHPSIVMWSMGNESGYGPNFAAISAWLHDFDPTRPVHYEGAQGAGGEPDPKTVDVISRFYTRVKQEYLNPGIAEGEDKERAENARWERLLEIAERTNDNRPVMTSEYAHSMGNALGNFKEYWDEIYSNPRMLGGFIWDWVDQGIYKTLPDGRIMVAYGGDFGDKPNLKAFCFNGLLMSDRETTPKYWEVKKVYSPVELRVESGELRVTNRNHHTDLSQYRCLWTLSIDGKQKDQGEITLPEVAPGESETIPLPVSIAGKKASAKATSDLRLTISFILKLDALWAKAGHEVAWEQFCIQEGALLSSKLENRGRLKVRADEEHLSISGSGFSIQWEKNVTGSLTSLTYHGKEMLAHPADFPLQPVTQAFRAPTDNDKSFGNWLAKDWSLHQMDNPRISLDFFKHEVREDGAVIVRIQTRNRYKEGMIVTKFLYTILSDGTIDLKTTFQPQGILPELPRLGIAFCLSSDYNTFIWQGRGPQDNYPDRKTSAAVGLWKRSVADQYVHYPRPQDSGNKEEVRRLMLTDRHGKGIRVDAVEDVFSASALHYTAQDLYKETHDCNLKPRPEVILSLDAAVLGLGNSSCGPGVLKKYAIDKKEHTLHIRICNEK</sequence>
<dbReference type="InterPro" id="IPR004199">
    <property type="entry name" value="B-gal_small/dom_5"/>
</dbReference>
<dbReference type="SUPFAM" id="SSF51445">
    <property type="entry name" value="(Trans)glycosidases"/>
    <property type="match status" value="1"/>
</dbReference>
<dbReference type="PROSITE" id="PS00608">
    <property type="entry name" value="GLYCOSYL_HYDROL_F2_2"/>
    <property type="match status" value="1"/>
</dbReference>
<dbReference type="Gene3D" id="2.60.120.260">
    <property type="entry name" value="Galactose-binding domain-like"/>
    <property type="match status" value="1"/>
</dbReference>
<dbReference type="Pfam" id="PF02929">
    <property type="entry name" value="Bgal_small_N"/>
    <property type="match status" value="1"/>
</dbReference>
<dbReference type="AlphaFoldDB" id="A0A125MH16"/>
<gene>
    <name evidence="12" type="ORF">F2Y81_11045</name>
</gene>
<dbReference type="InterPro" id="IPR014718">
    <property type="entry name" value="GH-type_carb-bd"/>
</dbReference>
<comment type="subunit">
    <text evidence="4">Monomer.</text>
</comment>
<dbReference type="InterPro" id="IPR006101">
    <property type="entry name" value="Glyco_hydro_2"/>
</dbReference>
<feature type="domain" description="Beta galactosidase small chain/" evidence="11">
    <location>
        <begin position="799"/>
        <end position="1079"/>
    </location>
</feature>
<dbReference type="Pfam" id="PF02836">
    <property type="entry name" value="Glyco_hydro_2_C"/>
    <property type="match status" value="1"/>
</dbReference>
<dbReference type="RefSeq" id="WP_060407722.1">
    <property type="nucleotide sequence ID" value="NZ_CABMLT010000004.1"/>
</dbReference>
<proteinExistence type="inferred from homology"/>
<comment type="similarity">
    <text evidence="3 10">Belongs to the glycosyl hydrolase 2 family.</text>
</comment>
<comment type="caution">
    <text evidence="12">The sequence shown here is derived from an EMBL/GenBank/DDBJ whole genome shotgun (WGS) entry which is preliminary data.</text>
</comment>
<dbReference type="SUPFAM" id="SSF74650">
    <property type="entry name" value="Galactose mutarotase-like"/>
    <property type="match status" value="1"/>
</dbReference>
<dbReference type="InterPro" id="IPR008979">
    <property type="entry name" value="Galactose-bd-like_sf"/>
</dbReference>
<evidence type="ECO:0000256" key="4">
    <source>
        <dbReference type="ARBA" id="ARBA00011245"/>
    </source>
</evidence>
<evidence type="ECO:0000313" key="12">
    <source>
        <dbReference type="EMBL" id="KAA5418645.1"/>
    </source>
</evidence>
<keyword evidence="7" id="KW-0106">Calcium</keyword>
<dbReference type="InterPro" id="IPR036156">
    <property type="entry name" value="Beta-gal/glucu_dom_sf"/>
</dbReference>
<dbReference type="PANTHER" id="PTHR46323:SF2">
    <property type="entry name" value="BETA-GALACTOSIDASE"/>
    <property type="match status" value="1"/>
</dbReference>
<dbReference type="Gene3D" id="2.60.40.10">
    <property type="entry name" value="Immunoglobulins"/>
    <property type="match status" value="2"/>
</dbReference>
<organism evidence="12 13">
    <name type="scientific">Bacteroides cellulosilyticus</name>
    <dbReference type="NCBI Taxonomy" id="246787"/>
    <lineage>
        <taxon>Bacteria</taxon>
        <taxon>Pseudomonadati</taxon>
        <taxon>Bacteroidota</taxon>
        <taxon>Bacteroidia</taxon>
        <taxon>Bacteroidales</taxon>
        <taxon>Bacteroidaceae</taxon>
        <taxon>Bacteroides</taxon>
    </lineage>
</organism>
<evidence type="ECO:0000256" key="9">
    <source>
        <dbReference type="ARBA" id="ARBA00032230"/>
    </source>
</evidence>
<dbReference type="InterPro" id="IPR011013">
    <property type="entry name" value="Gal_mutarotase_sf_dom"/>
</dbReference>
<dbReference type="InterPro" id="IPR050347">
    <property type="entry name" value="Bact_Beta-galactosidase"/>
</dbReference>
<dbReference type="STRING" id="246787.BcellWH2_04940"/>
<evidence type="ECO:0000256" key="3">
    <source>
        <dbReference type="ARBA" id="ARBA00007401"/>
    </source>
</evidence>
<name>A0A125MH16_9BACE</name>
<dbReference type="InterPro" id="IPR032312">
    <property type="entry name" value="LacZ_4"/>
</dbReference>
<dbReference type="GO" id="GO:0030246">
    <property type="term" value="F:carbohydrate binding"/>
    <property type="evidence" value="ECO:0007669"/>
    <property type="project" value="InterPro"/>
</dbReference>
<evidence type="ECO:0000259" key="11">
    <source>
        <dbReference type="SMART" id="SM01038"/>
    </source>
</evidence>
<comment type="catalytic activity">
    <reaction evidence="1 10">
        <text>Hydrolysis of terminal non-reducing beta-D-galactose residues in beta-D-galactosides.</text>
        <dbReference type="EC" id="3.2.1.23"/>
    </reaction>
</comment>
<dbReference type="Proteomes" id="UP000448877">
    <property type="component" value="Unassembled WGS sequence"/>
</dbReference>
<dbReference type="InterPro" id="IPR006103">
    <property type="entry name" value="Glyco_hydro_2_cat"/>
</dbReference>
<evidence type="ECO:0000256" key="7">
    <source>
        <dbReference type="ARBA" id="ARBA00022837"/>
    </source>
</evidence>
<dbReference type="Pfam" id="PF00703">
    <property type="entry name" value="Glyco_hydro_2"/>
    <property type="match status" value="1"/>
</dbReference>
<keyword evidence="8 10" id="KW-0326">Glycosidase</keyword>
<accession>A0A125MH16</accession>
<evidence type="ECO:0000256" key="1">
    <source>
        <dbReference type="ARBA" id="ARBA00001412"/>
    </source>
</evidence>
<dbReference type="Gene3D" id="2.70.98.10">
    <property type="match status" value="1"/>
</dbReference>
<dbReference type="EMBL" id="VVYV01000016">
    <property type="protein sequence ID" value="KAA5418645.1"/>
    <property type="molecule type" value="Genomic_DNA"/>
</dbReference>
<dbReference type="InterPro" id="IPR013783">
    <property type="entry name" value="Ig-like_fold"/>
</dbReference>
<evidence type="ECO:0000256" key="2">
    <source>
        <dbReference type="ARBA" id="ARBA00001913"/>
    </source>
</evidence>
<dbReference type="FunFam" id="3.20.20.80:FF:000123">
    <property type="entry name" value="Beta-galactosidase"/>
    <property type="match status" value="1"/>
</dbReference>
<dbReference type="SUPFAM" id="SSF49785">
    <property type="entry name" value="Galactose-binding domain-like"/>
    <property type="match status" value="1"/>
</dbReference>
<dbReference type="InterPro" id="IPR023232">
    <property type="entry name" value="Glyco_hydro_2_AS"/>
</dbReference>
<dbReference type="GO" id="GO:0005990">
    <property type="term" value="P:lactose catabolic process"/>
    <property type="evidence" value="ECO:0007669"/>
    <property type="project" value="TreeGrafter"/>
</dbReference>
<dbReference type="PRINTS" id="PR00132">
    <property type="entry name" value="GLHYDRLASE2"/>
</dbReference>
<dbReference type="Pfam" id="PF16353">
    <property type="entry name" value="LacZ_4"/>
    <property type="match status" value="1"/>
</dbReference>
<dbReference type="InterPro" id="IPR017853">
    <property type="entry name" value="GH"/>
</dbReference>
<evidence type="ECO:0000256" key="5">
    <source>
        <dbReference type="ARBA" id="ARBA00012756"/>
    </source>
</evidence>
<dbReference type="GO" id="GO:0009341">
    <property type="term" value="C:beta-galactosidase complex"/>
    <property type="evidence" value="ECO:0007669"/>
    <property type="project" value="InterPro"/>
</dbReference>
<protein>
    <recommendedName>
        <fullName evidence="5 10">Beta-galactosidase</fullName>
        <ecNumber evidence="5 10">3.2.1.23</ecNumber>
    </recommendedName>
    <alternativeName>
        <fullName evidence="9 10">Lactase</fullName>
    </alternativeName>
</protein>
<dbReference type="EC" id="3.2.1.23" evidence="5 10"/>
<comment type="cofactor">
    <cofactor evidence="2">
        <name>Ca(2+)</name>
        <dbReference type="ChEBI" id="CHEBI:29108"/>
    </cofactor>
</comment>
<dbReference type="InterPro" id="IPR023230">
    <property type="entry name" value="Glyco_hydro_2_CS"/>
</dbReference>
<dbReference type="SUPFAM" id="SSF49303">
    <property type="entry name" value="beta-Galactosidase/glucuronidase domain"/>
    <property type="match status" value="2"/>
</dbReference>
<reference evidence="12 13" key="1">
    <citation type="journal article" date="2019" name="Nat. Med.">
        <title>A library of human gut bacterial isolates paired with longitudinal multiomics data enables mechanistic microbiome research.</title>
        <authorList>
            <person name="Poyet M."/>
            <person name="Groussin M."/>
            <person name="Gibbons S.M."/>
            <person name="Avila-Pacheco J."/>
            <person name="Jiang X."/>
            <person name="Kearney S.M."/>
            <person name="Perrotta A.R."/>
            <person name="Berdy B."/>
            <person name="Zhao S."/>
            <person name="Lieberman T.D."/>
            <person name="Swanson P.K."/>
            <person name="Smith M."/>
            <person name="Roesemann S."/>
            <person name="Alexander J.E."/>
            <person name="Rich S.A."/>
            <person name="Livny J."/>
            <person name="Vlamakis H."/>
            <person name="Clish C."/>
            <person name="Bullock K."/>
            <person name="Deik A."/>
            <person name="Scott J."/>
            <person name="Pierce K.A."/>
            <person name="Xavier R.J."/>
            <person name="Alm E.J."/>
        </authorList>
    </citation>
    <scope>NUCLEOTIDE SEQUENCE [LARGE SCALE GENOMIC DNA]</scope>
    <source>
        <strain evidence="12 13">BIOML-A6</strain>
    </source>
</reference>
<dbReference type="InterPro" id="IPR006102">
    <property type="entry name" value="Ig-like_GH2"/>
</dbReference>
<evidence type="ECO:0000313" key="13">
    <source>
        <dbReference type="Proteomes" id="UP000448877"/>
    </source>
</evidence>
<dbReference type="Gene3D" id="3.20.20.80">
    <property type="entry name" value="Glycosidases"/>
    <property type="match status" value="1"/>
</dbReference>
<evidence type="ECO:0000256" key="8">
    <source>
        <dbReference type="ARBA" id="ARBA00023295"/>
    </source>
</evidence>
<dbReference type="PROSITE" id="PS00719">
    <property type="entry name" value="GLYCOSYL_HYDROL_F2_1"/>
    <property type="match status" value="1"/>
</dbReference>